<keyword evidence="1" id="KW-0732">Signal</keyword>
<evidence type="ECO:0000313" key="3">
    <source>
        <dbReference type="Proteomes" id="UP001153148"/>
    </source>
</evidence>
<dbReference type="SUPFAM" id="SSF52058">
    <property type="entry name" value="L domain-like"/>
    <property type="match status" value="1"/>
</dbReference>
<comment type="caution">
    <text evidence="2">The sequence shown here is derived from an EMBL/GenBank/DDBJ whole genome shotgun (WGS) entry which is preliminary data.</text>
</comment>
<reference evidence="2" key="1">
    <citation type="submission" date="2021-03" db="EMBL/GenBank/DDBJ databases">
        <authorList>
            <person name="Tran Van P."/>
        </authorList>
    </citation>
    <scope>NUCLEOTIDE SEQUENCE</scope>
</reference>
<name>A0ABN7PK11_TIMPD</name>
<dbReference type="Proteomes" id="UP001153148">
    <property type="component" value="Unassembled WGS sequence"/>
</dbReference>
<keyword evidence="3" id="KW-1185">Reference proteome</keyword>
<feature type="signal peptide" evidence="1">
    <location>
        <begin position="1"/>
        <end position="23"/>
    </location>
</feature>
<sequence>MSLKCRWQFYGFSILSFLSLLATEPSDSPQCALGLFYGYTTALGVRGTLKPPDVATDEVKQILEGENIPTPCPFEPDELNSACVECQDPNYIYCNVTESLINEDLDGLEKINFLRIDTESLHQIKSRFVGKLDVKTLEIKYTGHFSLDFDLFSDIHNLRALIIRSPKTVVIHRSNPNFVFTGLENLTSLFLENHIKWDVNTTGTHNFKK</sequence>
<dbReference type="EMBL" id="CAJPIN010081631">
    <property type="protein sequence ID" value="CAG2068098.1"/>
    <property type="molecule type" value="Genomic_DNA"/>
</dbReference>
<proteinExistence type="predicted"/>
<organism evidence="2 3">
    <name type="scientific">Timema podura</name>
    <name type="common">Walking stick</name>
    <dbReference type="NCBI Taxonomy" id="61482"/>
    <lineage>
        <taxon>Eukaryota</taxon>
        <taxon>Metazoa</taxon>
        <taxon>Ecdysozoa</taxon>
        <taxon>Arthropoda</taxon>
        <taxon>Hexapoda</taxon>
        <taxon>Insecta</taxon>
        <taxon>Pterygota</taxon>
        <taxon>Neoptera</taxon>
        <taxon>Polyneoptera</taxon>
        <taxon>Phasmatodea</taxon>
        <taxon>Timematodea</taxon>
        <taxon>Timematoidea</taxon>
        <taxon>Timematidae</taxon>
        <taxon>Timema</taxon>
    </lineage>
</organism>
<protein>
    <recommendedName>
        <fullName evidence="4">Receptor L-domain domain-containing protein</fullName>
    </recommendedName>
</protein>
<feature type="chain" id="PRO_5047474541" description="Receptor L-domain domain-containing protein" evidence="1">
    <location>
        <begin position="24"/>
        <end position="209"/>
    </location>
</feature>
<evidence type="ECO:0000256" key="1">
    <source>
        <dbReference type="SAM" id="SignalP"/>
    </source>
</evidence>
<dbReference type="Gene3D" id="3.80.10.10">
    <property type="entry name" value="Ribonuclease Inhibitor"/>
    <property type="match status" value="1"/>
</dbReference>
<accession>A0ABN7PK11</accession>
<gene>
    <name evidence="2" type="ORF">TPAB3V08_LOCUS15041</name>
</gene>
<dbReference type="InterPro" id="IPR032675">
    <property type="entry name" value="LRR_dom_sf"/>
</dbReference>
<feature type="non-terminal residue" evidence="2">
    <location>
        <position position="209"/>
    </location>
</feature>
<evidence type="ECO:0000313" key="2">
    <source>
        <dbReference type="EMBL" id="CAG2068098.1"/>
    </source>
</evidence>
<evidence type="ECO:0008006" key="4">
    <source>
        <dbReference type="Google" id="ProtNLM"/>
    </source>
</evidence>